<dbReference type="EC" id="2.1.1.64" evidence="1"/>
<evidence type="ECO:0000313" key="2">
    <source>
        <dbReference type="Proteomes" id="UP001596024"/>
    </source>
</evidence>
<comment type="caution">
    <text evidence="1">The sequence shown here is derived from an EMBL/GenBank/DDBJ whole genome shotgun (WGS) entry which is preliminary data.</text>
</comment>
<dbReference type="CDD" id="cd02440">
    <property type="entry name" value="AdoMet_MTases"/>
    <property type="match status" value="1"/>
</dbReference>
<keyword evidence="1" id="KW-0808">Transferase</keyword>
<keyword evidence="1" id="KW-0489">Methyltransferase</keyword>
<keyword evidence="2" id="KW-1185">Reference proteome</keyword>
<dbReference type="SUPFAM" id="SSF53335">
    <property type="entry name" value="S-adenosyl-L-methionine-dependent methyltransferases"/>
    <property type="match status" value="1"/>
</dbReference>
<dbReference type="InterPro" id="IPR029063">
    <property type="entry name" value="SAM-dependent_MTases_sf"/>
</dbReference>
<organism evidence="1 2">
    <name type="scientific">Glycocaulis abyssi</name>
    <dbReference type="NCBI Taxonomy" id="1433403"/>
    <lineage>
        <taxon>Bacteria</taxon>
        <taxon>Pseudomonadati</taxon>
        <taxon>Pseudomonadota</taxon>
        <taxon>Alphaproteobacteria</taxon>
        <taxon>Maricaulales</taxon>
        <taxon>Maricaulaceae</taxon>
        <taxon>Glycocaulis</taxon>
    </lineage>
</organism>
<dbReference type="GO" id="GO:0032259">
    <property type="term" value="P:methylation"/>
    <property type="evidence" value="ECO:0007669"/>
    <property type="project" value="UniProtKB-KW"/>
</dbReference>
<accession>A0ABV9NBR1</accession>
<dbReference type="Proteomes" id="UP001596024">
    <property type="component" value="Unassembled WGS sequence"/>
</dbReference>
<dbReference type="EC" id="2.1.1.222" evidence="1"/>
<dbReference type="GO" id="GO:0061542">
    <property type="term" value="F:3-demethylubiquinol 3-O-methyltransferase activity"/>
    <property type="evidence" value="ECO:0007669"/>
    <property type="project" value="UniProtKB-EC"/>
</dbReference>
<reference evidence="2" key="1">
    <citation type="journal article" date="2019" name="Int. J. Syst. Evol. Microbiol.">
        <title>The Global Catalogue of Microorganisms (GCM) 10K type strain sequencing project: providing services to taxonomists for standard genome sequencing and annotation.</title>
        <authorList>
            <consortium name="The Broad Institute Genomics Platform"/>
            <consortium name="The Broad Institute Genome Sequencing Center for Infectious Disease"/>
            <person name="Wu L."/>
            <person name="Ma J."/>
        </authorList>
    </citation>
    <scope>NUCLEOTIDE SEQUENCE [LARGE SCALE GENOMIC DNA]</scope>
    <source>
        <strain evidence="2">CCUG 62981</strain>
    </source>
</reference>
<evidence type="ECO:0000313" key="1">
    <source>
        <dbReference type="EMBL" id="MFC4725290.1"/>
    </source>
</evidence>
<dbReference type="GO" id="GO:0102208">
    <property type="term" value="F:2-polyprenyl-6-hydroxyphenol methylase activity"/>
    <property type="evidence" value="ECO:0007669"/>
    <property type="project" value="UniProtKB-EC"/>
</dbReference>
<dbReference type="EMBL" id="JBHSGQ010000003">
    <property type="protein sequence ID" value="MFC4725290.1"/>
    <property type="molecule type" value="Genomic_DNA"/>
</dbReference>
<dbReference type="RefSeq" id="WP_371392540.1">
    <property type="nucleotide sequence ID" value="NZ_CP163421.1"/>
</dbReference>
<name>A0ABV9NBR1_9PROT</name>
<gene>
    <name evidence="1" type="ORF">ACFPB0_08305</name>
</gene>
<dbReference type="Pfam" id="PF13489">
    <property type="entry name" value="Methyltransf_23"/>
    <property type="match status" value="1"/>
</dbReference>
<dbReference type="Gene3D" id="3.40.50.150">
    <property type="entry name" value="Vaccinia Virus protein VP39"/>
    <property type="match status" value="1"/>
</dbReference>
<proteinExistence type="predicted"/>
<protein>
    <submittedName>
        <fullName evidence="1">Class I SAM-dependent methyltransferase</fullName>
        <ecNumber evidence="1">2.1.1.222</ecNumber>
        <ecNumber evidence="1">2.1.1.64</ecNumber>
    </submittedName>
</protein>
<sequence>MFQNNQISSEAASARSTAASGQQPGLILRKCPHCASGVHRRIHLERDHWRVVECADCEFVYLVEAPPVTEFAAELSWDKAVVEERSRRRTDQPLLQWLDDKTRWRLHLFERPETSRFLSELAKPGQILDLGCGNGKAGLALDDHFTPFGIEISPTLADAANKAFIKRGGRCVAADTLSGLREFPDAYFSGAMLNSYLEHDPNPLPVLRGLAPKMKAGSPVIIKVPNYGSWNAKVMGRNWCGIRLPDHVNYFTRTSLKAMAGSAGYTVQEPGGVNLPTNDNMWMFLYPITGRSGAEQ</sequence>